<dbReference type="PANTHER" id="PTHR22901:SF0">
    <property type="entry name" value="SIALATE O-ACETYLESTERASE"/>
    <property type="match status" value="1"/>
</dbReference>
<dbReference type="GO" id="GO:0001681">
    <property type="term" value="F:sialate O-acetylesterase activity"/>
    <property type="evidence" value="ECO:0007669"/>
    <property type="project" value="InterPro"/>
</dbReference>
<dbReference type="Gene3D" id="3.40.50.1110">
    <property type="entry name" value="SGNH hydrolase"/>
    <property type="match status" value="1"/>
</dbReference>
<gene>
    <name evidence="2" type="ORF">JXQ802_LOCUS2171</name>
    <name evidence="1" type="ORF">PYM288_LOCUS92</name>
</gene>
<dbReference type="Gene3D" id="1.10.238.10">
    <property type="entry name" value="EF-hand"/>
    <property type="match status" value="1"/>
</dbReference>
<name>A0A813PXH8_9BILA</name>
<keyword evidence="3" id="KW-1185">Reference proteome</keyword>
<dbReference type="SUPFAM" id="SSF52266">
    <property type="entry name" value="SGNH hydrolase"/>
    <property type="match status" value="1"/>
</dbReference>
<sequence length="201" mass="22846">MGSRKSKIVSSITEFTAKQITEICRQTNLSDGEVRRRHTAFLEQYPDGLITREQLYENLNEIWPEGHIEKLVSYLFHIFNGVLRFANYIQDHMILQRAPQRAVIWGYGDASKLTILKMNNKSITLEPVYDEGPFDIHVSQQLANGTLVTITLHNVLFGDVWICSGQSNMQMTVSLIFNVTGQIANGSNYPKIRVFTAALKP</sequence>
<reference evidence="2" key="1">
    <citation type="submission" date="2021-02" db="EMBL/GenBank/DDBJ databases">
        <authorList>
            <person name="Nowell W R."/>
        </authorList>
    </citation>
    <scope>NUCLEOTIDE SEQUENCE</scope>
</reference>
<dbReference type="EMBL" id="CAJNOH010000001">
    <property type="protein sequence ID" value="CAF0720072.1"/>
    <property type="molecule type" value="Genomic_DNA"/>
</dbReference>
<protein>
    <submittedName>
        <fullName evidence="2">Uncharacterized protein</fullName>
    </submittedName>
</protein>
<dbReference type="Proteomes" id="UP000663854">
    <property type="component" value="Unassembled WGS sequence"/>
</dbReference>
<dbReference type="InterPro" id="IPR036514">
    <property type="entry name" value="SGNH_hydro_sf"/>
</dbReference>
<dbReference type="InterPro" id="IPR011992">
    <property type="entry name" value="EF-hand-dom_pair"/>
</dbReference>
<dbReference type="AlphaFoldDB" id="A0A813PXH8"/>
<dbReference type="Proteomes" id="UP000663870">
    <property type="component" value="Unassembled WGS sequence"/>
</dbReference>
<dbReference type="EMBL" id="CAJNOL010000026">
    <property type="protein sequence ID" value="CAF0760557.1"/>
    <property type="molecule type" value="Genomic_DNA"/>
</dbReference>
<dbReference type="GO" id="GO:0005975">
    <property type="term" value="P:carbohydrate metabolic process"/>
    <property type="evidence" value="ECO:0007669"/>
    <property type="project" value="TreeGrafter"/>
</dbReference>
<accession>A0A813PXH8</accession>
<evidence type="ECO:0000313" key="2">
    <source>
        <dbReference type="EMBL" id="CAF0760557.1"/>
    </source>
</evidence>
<proteinExistence type="predicted"/>
<dbReference type="SUPFAM" id="SSF47473">
    <property type="entry name" value="EF-hand"/>
    <property type="match status" value="1"/>
</dbReference>
<evidence type="ECO:0000313" key="1">
    <source>
        <dbReference type="EMBL" id="CAF0720072.1"/>
    </source>
</evidence>
<dbReference type="InterPro" id="IPR039329">
    <property type="entry name" value="SIAE"/>
</dbReference>
<dbReference type="PANTHER" id="PTHR22901">
    <property type="entry name" value="SIALATE O-ACETYLESTERASE"/>
    <property type="match status" value="1"/>
</dbReference>
<comment type="caution">
    <text evidence="2">The sequence shown here is derived from an EMBL/GenBank/DDBJ whole genome shotgun (WGS) entry which is preliminary data.</text>
</comment>
<evidence type="ECO:0000313" key="3">
    <source>
        <dbReference type="Proteomes" id="UP000663870"/>
    </source>
</evidence>
<organism evidence="2 3">
    <name type="scientific">Rotaria sordida</name>
    <dbReference type="NCBI Taxonomy" id="392033"/>
    <lineage>
        <taxon>Eukaryota</taxon>
        <taxon>Metazoa</taxon>
        <taxon>Spiralia</taxon>
        <taxon>Gnathifera</taxon>
        <taxon>Rotifera</taxon>
        <taxon>Eurotatoria</taxon>
        <taxon>Bdelloidea</taxon>
        <taxon>Philodinida</taxon>
        <taxon>Philodinidae</taxon>
        <taxon>Rotaria</taxon>
    </lineage>
</organism>